<sequence>MDVKKQILTLKAYTPGKSTDEVKREYNLDKIVKLASNENPHGCSPTIVEAISTKIPSFAVYPDGAAMELREQVANYLHVKEEQLLFSSGLDEMIQILSRALLSEETNTVMAAETFSQYKHHAVIENAEIREVPLKDGVHDLDEMANQIDEATKIVWICNPNNPTGTYVNKEELESFLQKVPKHVLVVVDEAYYEYATAQDYPQTLQILDDYENLFVLRTFSKAFGLAAFRIGYGIGAPSLIQQLDISRLPFNTSALAQTAAIAALNDLQFVEESVILNTHERDRYYDFFEKQQIFYYPSEGNFIFIKIPGMSSQDVFQYLIEKGWIVRAFPNGIRITIGKEEDNDELMRLLKELSPVKL</sequence>
<dbReference type="InterPro" id="IPR004839">
    <property type="entry name" value="Aminotransferase_I/II_large"/>
</dbReference>
<evidence type="ECO:0000313" key="12">
    <source>
        <dbReference type="Proteomes" id="UP001596147"/>
    </source>
</evidence>
<dbReference type="SUPFAM" id="SSF53383">
    <property type="entry name" value="PLP-dependent transferases"/>
    <property type="match status" value="1"/>
</dbReference>
<dbReference type="Proteomes" id="UP001596147">
    <property type="component" value="Unassembled WGS sequence"/>
</dbReference>
<proteinExistence type="inferred from homology"/>
<dbReference type="PROSITE" id="PS00599">
    <property type="entry name" value="AA_TRANSFER_CLASS_2"/>
    <property type="match status" value="1"/>
</dbReference>
<keyword evidence="12" id="KW-1185">Reference proteome</keyword>
<evidence type="ECO:0000313" key="11">
    <source>
        <dbReference type="EMBL" id="MFC5463327.1"/>
    </source>
</evidence>
<evidence type="ECO:0000256" key="5">
    <source>
        <dbReference type="ARBA" id="ARBA00022679"/>
    </source>
</evidence>
<comment type="caution">
    <text evidence="11">The sequence shown here is derived from an EMBL/GenBank/DDBJ whole genome shotgun (WGS) entry which is preliminary data.</text>
</comment>
<gene>
    <name evidence="9 11" type="primary">hisC</name>
    <name evidence="11" type="ORF">ACFPM4_01025</name>
</gene>
<evidence type="ECO:0000256" key="9">
    <source>
        <dbReference type="HAMAP-Rule" id="MF_01023"/>
    </source>
</evidence>
<comment type="pathway">
    <text evidence="2 9">Amino-acid biosynthesis; L-histidine biosynthesis; L-histidine from 5-phospho-alpha-D-ribose 1-diphosphate: step 7/9.</text>
</comment>
<evidence type="ECO:0000256" key="3">
    <source>
        <dbReference type="ARBA" id="ARBA00011738"/>
    </source>
</evidence>
<evidence type="ECO:0000256" key="4">
    <source>
        <dbReference type="ARBA" id="ARBA00022576"/>
    </source>
</evidence>
<dbReference type="PANTHER" id="PTHR43643">
    <property type="entry name" value="HISTIDINOL-PHOSPHATE AMINOTRANSFERASE 2"/>
    <property type="match status" value="1"/>
</dbReference>
<dbReference type="CDD" id="cd00609">
    <property type="entry name" value="AAT_like"/>
    <property type="match status" value="1"/>
</dbReference>
<dbReference type="InterPro" id="IPR015424">
    <property type="entry name" value="PyrdxlP-dep_Trfase"/>
</dbReference>
<dbReference type="PANTHER" id="PTHR43643:SF3">
    <property type="entry name" value="HISTIDINOL-PHOSPHATE AMINOTRANSFERASE"/>
    <property type="match status" value="1"/>
</dbReference>
<feature type="domain" description="Aminotransferase class I/classII large" evidence="10">
    <location>
        <begin position="30"/>
        <end position="349"/>
    </location>
</feature>
<dbReference type="HAMAP" id="MF_01023">
    <property type="entry name" value="HisC_aminotrans_2"/>
    <property type="match status" value="1"/>
</dbReference>
<dbReference type="EMBL" id="JBHSMC010000001">
    <property type="protein sequence ID" value="MFC5463327.1"/>
    <property type="molecule type" value="Genomic_DNA"/>
</dbReference>
<dbReference type="GO" id="GO:0004400">
    <property type="term" value="F:histidinol-phosphate transaminase activity"/>
    <property type="evidence" value="ECO:0007669"/>
    <property type="project" value="UniProtKB-EC"/>
</dbReference>
<reference evidence="12" key="1">
    <citation type="journal article" date="2019" name="Int. J. Syst. Evol. Microbiol.">
        <title>The Global Catalogue of Microorganisms (GCM) 10K type strain sequencing project: providing services to taxonomists for standard genome sequencing and annotation.</title>
        <authorList>
            <consortium name="The Broad Institute Genomics Platform"/>
            <consortium name="The Broad Institute Genome Sequencing Center for Infectious Disease"/>
            <person name="Wu L."/>
            <person name="Ma J."/>
        </authorList>
    </citation>
    <scope>NUCLEOTIDE SEQUENCE [LARGE SCALE GENOMIC DNA]</scope>
    <source>
        <strain evidence="12">CGMCC 1.12237</strain>
    </source>
</reference>
<dbReference type="Pfam" id="PF00155">
    <property type="entry name" value="Aminotran_1_2"/>
    <property type="match status" value="1"/>
</dbReference>
<comment type="catalytic activity">
    <reaction evidence="8 9">
        <text>L-histidinol phosphate + 2-oxoglutarate = 3-(imidazol-4-yl)-2-oxopropyl phosphate + L-glutamate</text>
        <dbReference type="Rhea" id="RHEA:23744"/>
        <dbReference type="ChEBI" id="CHEBI:16810"/>
        <dbReference type="ChEBI" id="CHEBI:29985"/>
        <dbReference type="ChEBI" id="CHEBI:57766"/>
        <dbReference type="ChEBI" id="CHEBI:57980"/>
        <dbReference type="EC" id="2.6.1.9"/>
    </reaction>
</comment>
<evidence type="ECO:0000259" key="10">
    <source>
        <dbReference type="Pfam" id="PF00155"/>
    </source>
</evidence>
<keyword evidence="6 9" id="KW-0663">Pyridoxal phosphate</keyword>
<evidence type="ECO:0000256" key="8">
    <source>
        <dbReference type="ARBA" id="ARBA00047481"/>
    </source>
</evidence>
<keyword evidence="7 9" id="KW-0368">Histidine biosynthesis</keyword>
<organism evidence="11 12">
    <name type="scientific">Lederbergia graminis</name>
    <dbReference type="NCBI Taxonomy" id="735518"/>
    <lineage>
        <taxon>Bacteria</taxon>
        <taxon>Bacillati</taxon>
        <taxon>Bacillota</taxon>
        <taxon>Bacilli</taxon>
        <taxon>Bacillales</taxon>
        <taxon>Bacillaceae</taxon>
        <taxon>Lederbergia</taxon>
    </lineage>
</organism>
<comment type="cofactor">
    <cofactor evidence="1 9">
        <name>pyridoxal 5'-phosphate</name>
        <dbReference type="ChEBI" id="CHEBI:597326"/>
    </cofactor>
</comment>
<evidence type="ECO:0000256" key="2">
    <source>
        <dbReference type="ARBA" id="ARBA00005011"/>
    </source>
</evidence>
<keyword evidence="4 9" id="KW-0032">Aminotransferase</keyword>
<dbReference type="InterPro" id="IPR050106">
    <property type="entry name" value="HistidinolP_aminotransfase"/>
</dbReference>
<keyword evidence="9" id="KW-0028">Amino-acid biosynthesis</keyword>
<accession>A0ABW0LEN1</accession>
<evidence type="ECO:0000256" key="7">
    <source>
        <dbReference type="ARBA" id="ARBA00023102"/>
    </source>
</evidence>
<comment type="subunit">
    <text evidence="3 9">Homodimer.</text>
</comment>
<dbReference type="InterPro" id="IPR015421">
    <property type="entry name" value="PyrdxlP-dep_Trfase_major"/>
</dbReference>
<dbReference type="InterPro" id="IPR005861">
    <property type="entry name" value="HisP_aminotrans"/>
</dbReference>
<dbReference type="Gene3D" id="3.90.1150.10">
    <property type="entry name" value="Aspartate Aminotransferase, domain 1"/>
    <property type="match status" value="1"/>
</dbReference>
<dbReference type="NCBIfam" id="TIGR01141">
    <property type="entry name" value="hisC"/>
    <property type="match status" value="1"/>
</dbReference>
<evidence type="ECO:0000256" key="6">
    <source>
        <dbReference type="ARBA" id="ARBA00022898"/>
    </source>
</evidence>
<dbReference type="EC" id="2.6.1.9" evidence="9"/>
<dbReference type="InterPro" id="IPR001917">
    <property type="entry name" value="Aminotrans_II_pyridoxalP_BS"/>
</dbReference>
<comment type="similarity">
    <text evidence="9">Belongs to the class-II pyridoxal-phosphate-dependent aminotransferase family. Histidinol-phosphate aminotransferase subfamily.</text>
</comment>
<dbReference type="InterPro" id="IPR015422">
    <property type="entry name" value="PyrdxlP-dep_Trfase_small"/>
</dbReference>
<name>A0ABW0LEN1_9BACI</name>
<dbReference type="Gene3D" id="3.40.640.10">
    <property type="entry name" value="Type I PLP-dependent aspartate aminotransferase-like (Major domain)"/>
    <property type="match status" value="1"/>
</dbReference>
<keyword evidence="5 9" id="KW-0808">Transferase</keyword>
<protein>
    <recommendedName>
        <fullName evidence="9">Histidinol-phosphate aminotransferase</fullName>
        <ecNumber evidence="9">2.6.1.9</ecNumber>
    </recommendedName>
    <alternativeName>
        <fullName evidence="9">Imidazole acetol-phosphate transaminase</fullName>
    </alternativeName>
</protein>
<dbReference type="RefSeq" id="WP_144919848.1">
    <property type="nucleotide sequence ID" value="NZ_JBHSMC010000001.1"/>
</dbReference>
<feature type="modified residue" description="N6-(pyridoxal phosphate)lysine" evidence="9">
    <location>
        <position position="222"/>
    </location>
</feature>
<evidence type="ECO:0000256" key="1">
    <source>
        <dbReference type="ARBA" id="ARBA00001933"/>
    </source>
</evidence>